<evidence type="ECO:0000256" key="1">
    <source>
        <dbReference type="SAM" id="Phobius"/>
    </source>
</evidence>
<keyword evidence="1" id="KW-0472">Membrane</keyword>
<proteinExistence type="predicted"/>
<feature type="transmembrane region" description="Helical" evidence="1">
    <location>
        <begin position="83"/>
        <end position="105"/>
    </location>
</feature>
<feature type="transmembrane region" description="Helical" evidence="1">
    <location>
        <begin position="6"/>
        <end position="26"/>
    </location>
</feature>
<reference evidence="2 3" key="1">
    <citation type="submission" date="2019-12" db="EMBL/GenBank/DDBJ databases">
        <title>Spirosoma sp. HMF4905 genome sequencing and assembly.</title>
        <authorList>
            <person name="Kang H."/>
            <person name="Cha I."/>
            <person name="Kim H."/>
            <person name="Joh K."/>
        </authorList>
    </citation>
    <scope>NUCLEOTIDE SEQUENCE [LARGE SCALE GENOMIC DNA]</scope>
    <source>
        <strain evidence="2 3">HMF4905</strain>
    </source>
</reference>
<dbReference type="Proteomes" id="UP000436006">
    <property type="component" value="Unassembled WGS sequence"/>
</dbReference>
<feature type="transmembrane region" description="Helical" evidence="1">
    <location>
        <begin position="33"/>
        <end position="51"/>
    </location>
</feature>
<sequence length="172" mass="19263">MSTFFFNYLFWIAYGVSNLAAVLLMIACYKRPVVARLGFAVLFGWASWFNVSTVLETPWVYTDFADYALLGYRWFILGPFQKLVAPVVLAIALGQLMIAASMPLMGRFFKLGCLGGLLFSAAILPLGLGSAFPAMVFIAVGFYRLYQHPADRLLWKRSSGRSTRQLNLTLHN</sequence>
<keyword evidence="3" id="KW-1185">Reference proteome</keyword>
<keyword evidence="1" id="KW-1133">Transmembrane helix</keyword>
<evidence type="ECO:0000313" key="3">
    <source>
        <dbReference type="Proteomes" id="UP000436006"/>
    </source>
</evidence>
<gene>
    <name evidence="2" type="ORF">GO755_28090</name>
</gene>
<dbReference type="AlphaFoldDB" id="A0A7K1SJD5"/>
<protein>
    <submittedName>
        <fullName evidence="2">Uncharacterized protein</fullName>
    </submittedName>
</protein>
<accession>A0A7K1SJD5</accession>
<feature type="transmembrane region" description="Helical" evidence="1">
    <location>
        <begin position="117"/>
        <end position="146"/>
    </location>
</feature>
<dbReference type="RefSeq" id="WP_157588639.1">
    <property type="nucleotide sequence ID" value="NZ_WPIN01000013.1"/>
</dbReference>
<comment type="caution">
    <text evidence="2">The sequence shown here is derived from an EMBL/GenBank/DDBJ whole genome shotgun (WGS) entry which is preliminary data.</text>
</comment>
<dbReference type="EMBL" id="WPIN01000013">
    <property type="protein sequence ID" value="MVM33929.1"/>
    <property type="molecule type" value="Genomic_DNA"/>
</dbReference>
<keyword evidence="1" id="KW-0812">Transmembrane</keyword>
<evidence type="ECO:0000313" key="2">
    <source>
        <dbReference type="EMBL" id="MVM33929.1"/>
    </source>
</evidence>
<organism evidence="2 3">
    <name type="scientific">Spirosoma arboris</name>
    <dbReference type="NCBI Taxonomy" id="2682092"/>
    <lineage>
        <taxon>Bacteria</taxon>
        <taxon>Pseudomonadati</taxon>
        <taxon>Bacteroidota</taxon>
        <taxon>Cytophagia</taxon>
        <taxon>Cytophagales</taxon>
        <taxon>Cytophagaceae</taxon>
        <taxon>Spirosoma</taxon>
    </lineage>
</organism>
<name>A0A7K1SJD5_9BACT</name>